<keyword evidence="4 8" id="KW-0547">Nucleotide-binding</keyword>
<gene>
    <name evidence="8 10" type="primary">purC</name>
    <name evidence="10" type="ORF">GCM10007047_34020</name>
</gene>
<comment type="caution">
    <text evidence="10">The sequence shown here is derived from an EMBL/GenBank/DDBJ whole genome shotgun (WGS) entry which is preliminary data.</text>
</comment>
<dbReference type="EMBL" id="BMXG01000039">
    <property type="protein sequence ID" value="GHC13912.1"/>
    <property type="molecule type" value="Genomic_DNA"/>
</dbReference>
<dbReference type="UniPathway" id="UPA00074">
    <property type="reaction ID" value="UER00131"/>
</dbReference>
<dbReference type="NCBIfam" id="NF010568">
    <property type="entry name" value="PRK13961.1"/>
    <property type="match status" value="1"/>
</dbReference>
<evidence type="ECO:0000256" key="5">
    <source>
        <dbReference type="ARBA" id="ARBA00022755"/>
    </source>
</evidence>
<keyword evidence="5 8" id="KW-0658">Purine biosynthesis</keyword>
<evidence type="ECO:0000313" key="11">
    <source>
        <dbReference type="Proteomes" id="UP000642829"/>
    </source>
</evidence>
<dbReference type="PROSITE" id="PS01058">
    <property type="entry name" value="SAICAR_SYNTHETASE_2"/>
    <property type="match status" value="1"/>
</dbReference>
<organism evidence="10 11">
    <name type="scientific">Cerasicoccus arenae</name>
    <dbReference type="NCBI Taxonomy" id="424488"/>
    <lineage>
        <taxon>Bacteria</taxon>
        <taxon>Pseudomonadati</taxon>
        <taxon>Verrucomicrobiota</taxon>
        <taxon>Opitutia</taxon>
        <taxon>Puniceicoccales</taxon>
        <taxon>Cerasicoccaceae</taxon>
        <taxon>Cerasicoccus</taxon>
    </lineage>
</organism>
<dbReference type="InterPro" id="IPR028923">
    <property type="entry name" value="SAICAR_synt/ADE2_N"/>
</dbReference>
<dbReference type="PROSITE" id="PS01057">
    <property type="entry name" value="SAICAR_SYNTHETASE_1"/>
    <property type="match status" value="1"/>
</dbReference>
<dbReference type="HAMAP" id="MF_00137">
    <property type="entry name" value="SAICAR_synth"/>
    <property type="match status" value="1"/>
</dbReference>
<evidence type="ECO:0000256" key="2">
    <source>
        <dbReference type="ARBA" id="ARBA00010190"/>
    </source>
</evidence>
<evidence type="ECO:0000256" key="4">
    <source>
        <dbReference type="ARBA" id="ARBA00022741"/>
    </source>
</evidence>
<evidence type="ECO:0000256" key="3">
    <source>
        <dbReference type="ARBA" id="ARBA00022598"/>
    </source>
</evidence>
<accession>A0A8J3GFR6</accession>
<keyword evidence="3 8" id="KW-0436">Ligase</keyword>
<dbReference type="InterPro" id="IPR001636">
    <property type="entry name" value="SAICAR_synth"/>
</dbReference>
<evidence type="ECO:0000259" key="9">
    <source>
        <dbReference type="Pfam" id="PF01259"/>
    </source>
</evidence>
<dbReference type="SUPFAM" id="SSF56104">
    <property type="entry name" value="SAICAR synthase-like"/>
    <property type="match status" value="1"/>
</dbReference>
<dbReference type="PANTHER" id="PTHR43700">
    <property type="entry name" value="PHOSPHORIBOSYLAMINOIMIDAZOLE-SUCCINOCARBOXAMIDE SYNTHASE"/>
    <property type="match status" value="1"/>
</dbReference>
<reference evidence="10" key="2">
    <citation type="submission" date="2020-09" db="EMBL/GenBank/DDBJ databases">
        <authorList>
            <person name="Sun Q."/>
            <person name="Kim S."/>
        </authorList>
    </citation>
    <scope>NUCLEOTIDE SEQUENCE</scope>
    <source>
        <strain evidence="10">KCTC 12870</strain>
    </source>
</reference>
<dbReference type="Pfam" id="PF01259">
    <property type="entry name" value="SAICAR_synt"/>
    <property type="match status" value="1"/>
</dbReference>
<keyword evidence="11" id="KW-1185">Reference proteome</keyword>
<keyword evidence="6 8" id="KW-0067">ATP-binding</keyword>
<name>A0A8J3GFR6_9BACT</name>
<dbReference type="GO" id="GO:0005737">
    <property type="term" value="C:cytoplasm"/>
    <property type="evidence" value="ECO:0007669"/>
    <property type="project" value="TreeGrafter"/>
</dbReference>
<evidence type="ECO:0000256" key="6">
    <source>
        <dbReference type="ARBA" id="ARBA00022840"/>
    </source>
</evidence>
<comment type="pathway">
    <text evidence="1 8">Purine metabolism; IMP biosynthesis via de novo pathway; 5-amino-1-(5-phospho-D-ribosyl)imidazole-4-carboxamide from 5-amino-1-(5-phospho-D-ribosyl)imidazole-4-carboxylate: step 1/2.</text>
</comment>
<evidence type="ECO:0000256" key="8">
    <source>
        <dbReference type="HAMAP-Rule" id="MF_00137"/>
    </source>
</evidence>
<dbReference type="Gene3D" id="3.30.470.20">
    <property type="entry name" value="ATP-grasp fold, B domain"/>
    <property type="match status" value="1"/>
</dbReference>
<comment type="similarity">
    <text evidence="2 8">Belongs to the SAICAR synthetase family.</text>
</comment>
<dbReference type="GO" id="GO:0004639">
    <property type="term" value="F:phosphoribosylaminoimidazolesuccinocarboxamide synthase activity"/>
    <property type="evidence" value="ECO:0007669"/>
    <property type="project" value="UniProtKB-UniRule"/>
</dbReference>
<dbReference type="Gene3D" id="3.30.200.20">
    <property type="entry name" value="Phosphorylase Kinase, domain 1"/>
    <property type="match status" value="1"/>
</dbReference>
<proteinExistence type="inferred from homology"/>
<dbReference type="CDD" id="cd01414">
    <property type="entry name" value="SAICAR_synt_Sc"/>
    <property type="match status" value="1"/>
</dbReference>
<sequence>MGTDLRKIVKTTFRFSLRKRFFQKIFVRFSQSMISITNMTFEEICNQLPKQARREVVNLPFKKIATGKVREIFDLGDRLLIVATDRLSAFDVVLPDGVPGKGLLLTQISLWWFERTATIIPNHLVPNHDIELAKLLANFPEWIPYAMLVRKLQPLKLEAVVRGYLAGSGWKEYQKTGGLWSRHLPAELRESEALPMPLFTPTTKAAVGDKDLPVTDEEGAKVIGTKRYEAVKRIALELFKLGTEYAARAGLILADTKFEFGVDASGELFLIDEALTPDSSRYWPQEGYVPGQPQPAFDKQYVRDYLETLTWDKTPPGPNLPEDVILKTREKYLAALKALMRGKLTN</sequence>
<dbReference type="GO" id="GO:0005524">
    <property type="term" value="F:ATP binding"/>
    <property type="evidence" value="ECO:0007669"/>
    <property type="project" value="UniProtKB-KW"/>
</dbReference>
<evidence type="ECO:0000256" key="1">
    <source>
        <dbReference type="ARBA" id="ARBA00004672"/>
    </source>
</evidence>
<dbReference type="NCBIfam" id="TIGR00081">
    <property type="entry name" value="purC"/>
    <property type="match status" value="1"/>
</dbReference>
<dbReference type="EC" id="6.3.2.6" evidence="8"/>
<protein>
    <recommendedName>
        <fullName evidence="8">Phosphoribosylaminoimidazole-succinocarboxamide synthase</fullName>
        <ecNumber evidence="8">6.3.2.6</ecNumber>
    </recommendedName>
    <alternativeName>
        <fullName evidence="8">SAICAR synthetase</fullName>
    </alternativeName>
</protein>
<feature type="domain" description="SAICAR synthetase/ADE2 N-terminal" evidence="9">
    <location>
        <begin position="64"/>
        <end position="314"/>
    </location>
</feature>
<reference evidence="10" key="1">
    <citation type="journal article" date="2014" name="Int. J. Syst. Evol. Microbiol.">
        <title>Complete genome sequence of Corynebacterium casei LMG S-19264T (=DSM 44701T), isolated from a smear-ripened cheese.</title>
        <authorList>
            <consortium name="US DOE Joint Genome Institute (JGI-PGF)"/>
            <person name="Walter F."/>
            <person name="Albersmeier A."/>
            <person name="Kalinowski J."/>
            <person name="Ruckert C."/>
        </authorList>
    </citation>
    <scope>NUCLEOTIDE SEQUENCE</scope>
    <source>
        <strain evidence="10">KCTC 12870</strain>
    </source>
</reference>
<dbReference type="AlphaFoldDB" id="A0A8J3GFR6"/>
<dbReference type="GO" id="GO:0006189">
    <property type="term" value="P:'de novo' IMP biosynthetic process"/>
    <property type="evidence" value="ECO:0007669"/>
    <property type="project" value="UniProtKB-UniRule"/>
</dbReference>
<dbReference type="Proteomes" id="UP000642829">
    <property type="component" value="Unassembled WGS sequence"/>
</dbReference>
<dbReference type="FunFam" id="3.30.470.20:FF:000015">
    <property type="entry name" value="Phosphoribosylaminoimidazole-succinocarboxamide synthase"/>
    <property type="match status" value="1"/>
</dbReference>
<comment type="catalytic activity">
    <reaction evidence="7 8">
        <text>5-amino-1-(5-phospho-D-ribosyl)imidazole-4-carboxylate + L-aspartate + ATP = (2S)-2-[5-amino-1-(5-phospho-beta-D-ribosyl)imidazole-4-carboxamido]succinate + ADP + phosphate + 2 H(+)</text>
        <dbReference type="Rhea" id="RHEA:22628"/>
        <dbReference type="ChEBI" id="CHEBI:15378"/>
        <dbReference type="ChEBI" id="CHEBI:29991"/>
        <dbReference type="ChEBI" id="CHEBI:30616"/>
        <dbReference type="ChEBI" id="CHEBI:43474"/>
        <dbReference type="ChEBI" id="CHEBI:58443"/>
        <dbReference type="ChEBI" id="CHEBI:77657"/>
        <dbReference type="ChEBI" id="CHEBI:456216"/>
        <dbReference type="EC" id="6.3.2.6"/>
    </reaction>
</comment>
<evidence type="ECO:0000313" key="10">
    <source>
        <dbReference type="EMBL" id="GHC13912.1"/>
    </source>
</evidence>
<evidence type="ECO:0000256" key="7">
    <source>
        <dbReference type="ARBA" id="ARBA00048475"/>
    </source>
</evidence>
<dbReference type="InterPro" id="IPR018236">
    <property type="entry name" value="SAICAR_synthetase_CS"/>
</dbReference>
<dbReference type="PANTHER" id="PTHR43700:SF1">
    <property type="entry name" value="PHOSPHORIBOSYLAMINOIMIDAZOLE-SUCCINOCARBOXAMIDE SYNTHASE"/>
    <property type="match status" value="1"/>
</dbReference>